<proteinExistence type="predicted"/>
<dbReference type="SUPFAM" id="SSF56731">
    <property type="entry name" value="DNA primase core"/>
    <property type="match status" value="1"/>
</dbReference>
<dbReference type="AlphaFoldDB" id="A0A316DB49"/>
<dbReference type="PANTHER" id="PTHR30153:SF2">
    <property type="entry name" value="REPLICATIVE DNA HELICASE"/>
    <property type="match status" value="1"/>
</dbReference>
<name>A0A316DB49_9BACL</name>
<dbReference type="Gene3D" id="3.40.1360.10">
    <property type="match status" value="1"/>
</dbReference>
<sequence>MTMFQPAIGTDDLEALVSKYQKQFSLEALTYLESRDISEKTIINFSLGYEDIIIGFSVQQNSGLLPGRIIFPIRNMEGRTLDLIGRSVDDREPKYKALLGVTPVLFNEPVLADNSEVVLAGGMFDVLSLEQVPLPAVAVPDCYSFHKEHAQLFADKRVFLCYGNDEEGRREAERVSNLLESVAEEVFIVTLPEGIKDISDLFTRAENAKEVFVSLINRAIQTKQESGMPPDEHYLTMYNEEFLKRQRGQTTGIPTGVSELDDLLLGGFRPGLYALSGPIGAGKTTFLRQMADHAAFLDCPVAYFSWQNSSFELWANSIGRLSKIPWRDILLGNADPELVKQINEHYNEFAGHIWTLEASVDNTCEDISDFVQRIAQTIGKEPIVFLDYLQRIPHTKQEMLPSQERASMVAYELHMLARDLNCPVIVAANGDRDGQLLAQALEATVDVWMHLSVYDPEDGTHALEVLQNKNGDRGAIRVAIGQDTTVFRSAGE</sequence>
<dbReference type="Proteomes" id="UP000245634">
    <property type="component" value="Unassembled WGS sequence"/>
</dbReference>
<dbReference type="EMBL" id="QGGL01000005">
    <property type="protein sequence ID" value="PWK14322.1"/>
    <property type="molecule type" value="Genomic_DNA"/>
</dbReference>
<keyword evidence="3" id="KW-0067">ATP-binding</keyword>
<gene>
    <name evidence="3" type="ORF">C7459_10576</name>
</gene>
<dbReference type="SMART" id="SM00382">
    <property type="entry name" value="AAA"/>
    <property type="match status" value="1"/>
</dbReference>
<dbReference type="InterPro" id="IPR003593">
    <property type="entry name" value="AAA+_ATPase"/>
</dbReference>
<dbReference type="Gene3D" id="3.40.50.300">
    <property type="entry name" value="P-loop containing nucleotide triphosphate hydrolases"/>
    <property type="match status" value="1"/>
</dbReference>
<evidence type="ECO:0000313" key="3">
    <source>
        <dbReference type="EMBL" id="PWK14322.1"/>
    </source>
</evidence>
<keyword evidence="3" id="KW-0378">Hydrolase</keyword>
<dbReference type="Pfam" id="PF13155">
    <property type="entry name" value="Toprim_2"/>
    <property type="match status" value="1"/>
</dbReference>
<organism evidence="3 4">
    <name type="scientific">Tumebacillus permanentifrigoris</name>
    <dbReference type="NCBI Taxonomy" id="378543"/>
    <lineage>
        <taxon>Bacteria</taxon>
        <taxon>Bacillati</taxon>
        <taxon>Bacillota</taxon>
        <taxon>Bacilli</taxon>
        <taxon>Bacillales</taxon>
        <taxon>Alicyclobacillaceae</taxon>
        <taxon>Tumebacillus</taxon>
    </lineage>
</organism>
<keyword evidence="3" id="KW-0347">Helicase</keyword>
<accession>A0A316DB49</accession>
<dbReference type="PANTHER" id="PTHR30153">
    <property type="entry name" value="REPLICATIVE DNA HELICASE DNAB"/>
    <property type="match status" value="1"/>
</dbReference>
<keyword evidence="3" id="KW-0547">Nucleotide-binding</keyword>
<dbReference type="RefSeq" id="WP_170119321.1">
    <property type="nucleotide sequence ID" value="NZ_QGGL01000005.1"/>
</dbReference>
<dbReference type="PROSITE" id="PS51199">
    <property type="entry name" value="SF4_HELICASE"/>
    <property type="match status" value="1"/>
</dbReference>
<dbReference type="InterPro" id="IPR007694">
    <property type="entry name" value="DNA_helicase_DnaB-like_C"/>
</dbReference>
<comment type="caution">
    <text evidence="3">The sequence shown here is derived from an EMBL/GenBank/DDBJ whole genome shotgun (WGS) entry which is preliminary data.</text>
</comment>
<keyword evidence="4" id="KW-1185">Reference proteome</keyword>
<dbReference type="GO" id="GO:0003678">
    <property type="term" value="F:DNA helicase activity"/>
    <property type="evidence" value="ECO:0007669"/>
    <property type="project" value="InterPro"/>
</dbReference>
<feature type="domain" description="SF4 helicase" evidence="2">
    <location>
        <begin position="246"/>
        <end position="445"/>
    </location>
</feature>
<keyword evidence="1" id="KW-0639">Primosome</keyword>
<dbReference type="InterPro" id="IPR037068">
    <property type="entry name" value="DNA_primase_core_N_sf"/>
</dbReference>
<dbReference type="GO" id="GO:1990077">
    <property type="term" value="C:primosome complex"/>
    <property type="evidence" value="ECO:0007669"/>
    <property type="project" value="UniProtKB-KW"/>
</dbReference>
<dbReference type="GO" id="GO:0006269">
    <property type="term" value="P:DNA replication, synthesis of primer"/>
    <property type="evidence" value="ECO:0007669"/>
    <property type="project" value="UniProtKB-KW"/>
</dbReference>
<evidence type="ECO:0000256" key="1">
    <source>
        <dbReference type="ARBA" id="ARBA00022515"/>
    </source>
</evidence>
<dbReference type="GO" id="GO:0005524">
    <property type="term" value="F:ATP binding"/>
    <property type="evidence" value="ECO:0007669"/>
    <property type="project" value="InterPro"/>
</dbReference>
<dbReference type="InterPro" id="IPR027417">
    <property type="entry name" value="P-loop_NTPase"/>
</dbReference>
<dbReference type="Pfam" id="PF03796">
    <property type="entry name" value="DnaB_C"/>
    <property type="match status" value="1"/>
</dbReference>
<reference evidence="3 4" key="1">
    <citation type="submission" date="2018-05" db="EMBL/GenBank/DDBJ databases">
        <title>Genomic Encyclopedia of Type Strains, Phase IV (KMG-IV): sequencing the most valuable type-strain genomes for metagenomic binning, comparative biology and taxonomic classification.</title>
        <authorList>
            <person name="Goeker M."/>
        </authorList>
    </citation>
    <scope>NUCLEOTIDE SEQUENCE [LARGE SCALE GENOMIC DNA]</scope>
    <source>
        <strain evidence="3 4">DSM 18773</strain>
    </source>
</reference>
<protein>
    <submittedName>
        <fullName evidence="3">Replicative DNA helicase</fullName>
    </submittedName>
</protein>
<dbReference type="SUPFAM" id="SSF52540">
    <property type="entry name" value="P-loop containing nucleoside triphosphate hydrolases"/>
    <property type="match status" value="1"/>
</dbReference>
<dbReference type="GO" id="GO:0005829">
    <property type="term" value="C:cytosol"/>
    <property type="evidence" value="ECO:0007669"/>
    <property type="project" value="TreeGrafter"/>
</dbReference>
<dbReference type="CDD" id="cd01029">
    <property type="entry name" value="TOPRIM_primases"/>
    <property type="match status" value="1"/>
</dbReference>
<dbReference type="InterPro" id="IPR034154">
    <property type="entry name" value="TOPRIM_DnaG/twinkle"/>
</dbReference>
<evidence type="ECO:0000259" key="2">
    <source>
        <dbReference type="PROSITE" id="PS51199"/>
    </source>
</evidence>
<evidence type="ECO:0000313" key="4">
    <source>
        <dbReference type="Proteomes" id="UP000245634"/>
    </source>
</evidence>
<dbReference type="Gene3D" id="3.90.980.10">
    <property type="entry name" value="DNA primase, catalytic core, N-terminal domain"/>
    <property type="match status" value="1"/>
</dbReference>